<dbReference type="AlphaFoldDB" id="A0A6J7F4B1"/>
<gene>
    <name evidence="1" type="ORF">UFOPK3482_00915</name>
</gene>
<reference evidence="1" key="1">
    <citation type="submission" date="2020-05" db="EMBL/GenBank/DDBJ databases">
        <authorList>
            <person name="Chiriac C."/>
            <person name="Salcher M."/>
            <person name="Ghai R."/>
            <person name="Kavagutti S V."/>
        </authorList>
    </citation>
    <scope>NUCLEOTIDE SEQUENCE</scope>
</reference>
<protein>
    <submittedName>
        <fullName evidence="1">Unannotated protein</fullName>
    </submittedName>
</protein>
<proteinExistence type="predicted"/>
<evidence type="ECO:0000313" key="1">
    <source>
        <dbReference type="EMBL" id="CAB4887009.1"/>
    </source>
</evidence>
<sequence length="179" mass="19420">MHLTHFQDADQLGRLYCFANQLVNHEQSNGEKMKKVVAVISIIFLTFGTYPADAAAKVKVLNSNKISTKTGLVTITVSGLAKDHGIYISQCMGIEKSKTAPAACNPAETSKLWVSNVAADQKMGAKPGTGKLTLKVDKYFKDGDCIHTKCIIYVTNDHNAADKSTYQAIGFKFGGINLF</sequence>
<name>A0A6J7F4B1_9ZZZZ</name>
<accession>A0A6J7F4B1</accession>
<organism evidence="1">
    <name type="scientific">freshwater metagenome</name>
    <dbReference type="NCBI Taxonomy" id="449393"/>
    <lineage>
        <taxon>unclassified sequences</taxon>
        <taxon>metagenomes</taxon>
        <taxon>ecological metagenomes</taxon>
    </lineage>
</organism>
<dbReference type="EMBL" id="CAFBLZ010000080">
    <property type="protein sequence ID" value="CAB4887009.1"/>
    <property type="molecule type" value="Genomic_DNA"/>
</dbReference>
<dbReference type="Gene3D" id="2.60.40.230">
    <property type="entry name" value="Neocarzinostatin-like"/>
    <property type="match status" value="1"/>
</dbReference>
<dbReference type="SUPFAM" id="SSF49319">
    <property type="entry name" value="Actinoxanthin-like"/>
    <property type="match status" value="1"/>
</dbReference>
<dbReference type="InterPro" id="IPR027273">
    <property type="entry name" value="Neocarzinostatin-like"/>
</dbReference>